<feature type="modified residue" description="4-aspartylphosphate" evidence="13">
    <location>
        <position position="528"/>
    </location>
</feature>
<evidence type="ECO:0000256" key="6">
    <source>
        <dbReference type="ARBA" id="ARBA00022692"/>
    </source>
</evidence>
<evidence type="ECO:0000256" key="15">
    <source>
        <dbReference type="SAM" id="Phobius"/>
    </source>
</evidence>
<dbReference type="RefSeq" id="WP_386092602.1">
    <property type="nucleotide sequence ID" value="NZ_JBHRXN010000031.1"/>
</dbReference>
<comment type="caution">
    <text evidence="19">The sequence shown here is derived from an EMBL/GenBank/DDBJ whole genome shotgun (WGS) entry which is preliminary data.</text>
</comment>
<name>A0ABV7RH42_9NEIS</name>
<dbReference type="CDD" id="cd17546">
    <property type="entry name" value="REC_hyHK_CKI1_RcsC-like"/>
    <property type="match status" value="1"/>
</dbReference>
<gene>
    <name evidence="19" type="ORF">ACFOLG_13215</name>
</gene>
<evidence type="ECO:0000256" key="12">
    <source>
        <dbReference type="PROSITE-ProRule" id="PRU00110"/>
    </source>
</evidence>
<dbReference type="InterPro" id="IPR004358">
    <property type="entry name" value="Sig_transdc_His_kin-like_C"/>
</dbReference>
<dbReference type="InterPro" id="IPR036097">
    <property type="entry name" value="HisK_dim/P_sf"/>
</dbReference>
<evidence type="ECO:0000256" key="9">
    <source>
        <dbReference type="ARBA" id="ARBA00022989"/>
    </source>
</evidence>
<comment type="catalytic activity">
    <reaction evidence="1">
        <text>ATP + protein L-histidine = ADP + protein N-phospho-L-histidine.</text>
        <dbReference type="EC" id="2.7.13.3"/>
    </reaction>
</comment>
<keyword evidence="20" id="KW-1185">Reference proteome</keyword>
<feature type="modified residue" description="4-aspartylphosphate" evidence="13">
    <location>
        <position position="669"/>
    </location>
</feature>
<evidence type="ECO:0000256" key="7">
    <source>
        <dbReference type="ARBA" id="ARBA00022741"/>
    </source>
</evidence>
<dbReference type="CDD" id="cd00088">
    <property type="entry name" value="HPT"/>
    <property type="match status" value="1"/>
</dbReference>
<feature type="transmembrane region" description="Helical" evidence="15">
    <location>
        <begin position="179"/>
        <end position="199"/>
    </location>
</feature>
<dbReference type="InterPro" id="IPR003594">
    <property type="entry name" value="HATPase_dom"/>
</dbReference>
<dbReference type="EC" id="2.7.13.3" evidence="3"/>
<dbReference type="PRINTS" id="PR00344">
    <property type="entry name" value="BCTRLSENSOR"/>
</dbReference>
<evidence type="ECO:0000259" key="18">
    <source>
        <dbReference type="PROSITE" id="PS50894"/>
    </source>
</evidence>
<feature type="transmembrane region" description="Helical" evidence="15">
    <location>
        <begin position="9"/>
        <end position="28"/>
    </location>
</feature>
<dbReference type="SUPFAM" id="SSF55874">
    <property type="entry name" value="ATPase domain of HSP90 chaperone/DNA topoisomerase II/histidine kinase"/>
    <property type="match status" value="1"/>
</dbReference>
<evidence type="ECO:0000256" key="11">
    <source>
        <dbReference type="ARBA" id="ARBA00023136"/>
    </source>
</evidence>
<dbReference type="PANTHER" id="PTHR45339">
    <property type="entry name" value="HYBRID SIGNAL TRANSDUCTION HISTIDINE KINASE J"/>
    <property type="match status" value="1"/>
</dbReference>
<comment type="subcellular location">
    <subcellularLocation>
        <location evidence="2">Cell membrane</location>
        <topology evidence="2">Multi-pass membrane protein</topology>
    </subcellularLocation>
</comment>
<dbReference type="Pfam" id="PF02518">
    <property type="entry name" value="HATPase_c"/>
    <property type="match status" value="1"/>
</dbReference>
<accession>A0ABV7RH42</accession>
<reference evidence="20" key="1">
    <citation type="journal article" date="2019" name="Int. J. Syst. Evol. Microbiol.">
        <title>The Global Catalogue of Microorganisms (GCM) 10K type strain sequencing project: providing services to taxonomists for standard genome sequencing and annotation.</title>
        <authorList>
            <consortium name="The Broad Institute Genomics Platform"/>
            <consortium name="The Broad Institute Genome Sequencing Center for Infectious Disease"/>
            <person name="Wu L."/>
            <person name="Ma J."/>
        </authorList>
    </citation>
    <scope>NUCLEOTIDE SEQUENCE [LARGE SCALE GENOMIC DNA]</scope>
    <source>
        <strain evidence="20">KCTC 42742</strain>
    </source>
</reference>
<dbReference type="InterPro" id="IPR003661">
    <property type="entry name" value="HisK_dim/P_dom"/>
</dbReference>
<dbReference type="PROSITE" id="PS50894">
    <property type="entry name" value="HPT"/>
    <property type="match status" value="1"/>
</dbReference>
<proteinExistence type="predicted"/>
<keyword evidence="11 15" id="KW-0472">Membrane</keyword>
<dbReference type="SUPFAM" id="SSF47384">
    <property type="entry name" value="Homodimeric domain of signal transducing histidine kinase"/>
    <property type="match status" value="1"/>
</dbReference>
<keyword evidence="8" id="KW-0067">ATP-binding</keyword>
<dbReference type="Gene3D" id="1.20.120.160">
    <property type="entry name" value="HPT domain"/>
    <property type="match status" value="1"/>
</dbReference>
<dbReference type="SUPFAM" id="SSF47226">
    <property type="entry name" value="Histidine-containing phosphotransfer domain, HPT domain"/>
    <property type="match status" value="1"/>
</dbReference>
<evidence type="ECO:0000313" key="20">
    <source>
        <dbReference type="Proteomes" id="UP001595741"/>
    </source>
</evidence>
<dbReference type="CDD" id="cd00082">
    <property type="entry name" value="HisKA"/>
    <property type="match status" value="1"/>
</dbReference>
<evidence type="ECO:0000256" key="4">
    <source>
        <dbReference type="ARBA" id="ARBA00022475"/>
    </source>
</evidence>
<keyword evidence="5 13" id="KW-0597">Phosphoprotein</keyword>
<dbReference type="EMBL" id="JBHRXN010000031">
    <property type="protein sequence ID" value="MFC3533138.1"/>
    <property type="molecule type" value="Genomic_DNA"/>
</dbReference>
<sequence length="869" mass="95633">MPNNVKKQLWWLAVLMTVAMCTVGGLYYKQRAVMQRVATLGEDNVVWVYTQLGIDYHRALGAARLAETTNAPEDLDELQLRYEILVSRINILAQYRFAPLFHDSAWHSTQIAALRKMIEHTDALLNAGDGSFDRQSAASFEHELDAVIEPVRELTLGSNTRLNQMALENNRAMEGLNTMVAALAALLILITAAIAVLAYRNLAASERRRQEAEQLSHKLDRARVEAEAANEAKSTFLANMSHEIRTPMNGIIGMTDLALDTRLDEDQRQYLNLVKSSADSLLVILNDILDFSKIEAGKLEMESVPFSLRNLMAQTLHPFALRAGEKQLELVCSIEPGIPDQLLSDPSRLRQILNNLVGNAIKFTEQGEIEISVRQLDGNAQQPMVLEFAVRDTGIGIALDKQQLIFAAFAQADSSTTRRYGGTGLGLAITRQLVGLLGGRLWVQSREAQGSSFYFTLPARPAEPLAMPRVVETDLAGQSVLVADDNATNRSWLQTLLQSWGMRPTLVNDGFAALEALQHTPFALILLDAHMPGMSGFDVAQQLQTARRHTTVIMLTSSRERGDTQRCQQLGIRGYLTKPIRQEELLLAMRLLLGGDAVEQHNAPPLLTQDTIRTLSNTHHVLLVEDNLVNQKLGISLLQRHGYQVTVAANGQEALDLLTAQCFDLVLMDMQMPVLDGLETTRRIRAQEVLSGDHLPIIAMTANVMNGDRERCLDAGMDGYIGKPITVEKVLDEIARVQRGQAMQPRRQVHAAVDNMVFDYPQLLRNCDDDQHFVPVLLQAFRDDAPALLAEIEQALAAAELPRVSVAAHSLRGSALSIAAPALVAACQQLEQVSKAGELAAAQAAFATLPRALAQLLQALAPYQATATD</sequence>
<keyword evidence="14" id="KW-0175">Coiled coil</keyword>
<dbReference type="Gene3D" id="3.40.50.2300">
    <property type="match status" value="2"/>
</dbReference>
<feature type="modified residue" description="Phosphohistidine" evidence="12">
    <location>
        <position position="809"/>
    </location>
</feature>
<feature type="domain" description="HPt" evidence="18">
    <location>
        <begin position="770"/>
        <end position="863"/>
    </location>
</feature>
<evidence type="ECO:0000256" key="2">
    <source>
        <dbReference type="ARBA" id="ARBA00004651"/>
    </source>
</evidence>
<evidence type="ECO:0000256" key="8">
    <source>
        <dbReference type="ARBA" id="ARBA00022840"/>
    </source>
</evidence>
<dbReference type="Gene3D" id="3.30.565.10">
    <property type="entry name" value="Histidine kinase-like ATPase, C-terminal domain"/>
    <property type="match status" value="1"/>
</dbReference>
<evidence type="ECO:0000256" key="10">
    <source>
        <dbReference type="ARBA" id="ARBA00023012"/>
    </source>
</evidence>
<feature type="domain" description="Histidine kinase" evidence="16">
    <location>
        <begin position="239"/>
        <end position="461"/>
    </location>
</feature>
<evidence type="ECO:0000256" key="3">
    <source>
        <dbReference type="ARBA" id="ARBA00012438"/>
    </source>
</evidence>
<keyword evidence="9 15" id="KW-1133">Transmembrane helix</keyword>
<dbReference type="CDD" id="cd16922">
    <property type="entry name" value="HATPase_EvgS-ArcB-TorS-like"/>
    <property type="match status" value="1"/>
</dbReference>
<dbReference type="PROSITE" id="PS50109">
    <property type="entry name" value="HIS_KIN"/>
    <property type="match status" value="1"/>
</dbReference>
<feature type="domain" description="Response regulatory" evidence="17">
    <location>
        <begin position="620"/>
        <end position="738"/>
    </location>
</feature>
<dbReference type="SMART" id="SM00448">
    <property type="entry name" value="REC"/>
    <property type="match status" value="2"/>
</dbReference>
<evidence type="ECO:0000256" key="14">
    <source>
        <dbReference type="SAM" id="Coils"/>
    </source>
</evidence>
<keyword evidence="7" id="KW-0547">Nucleotide-binding</keyword>
<dbReference type="PROSITE" id="PS50110">
    <property type="entry name" value="RESPONSE_REGULATORY"/>
    <property type="match status" value="2"/>
</dbReference>
<dbReference type="Proteomes" id="UP001595741">
    <property type="component" value="Unassembled WGS sequence"/>
</dbReference>
<evidence type="ECO:0000256" key="13">
    <source>
        <dbReference type="PROSITE-ProRule" id="PRU00169"/>
    </source>
</evidence>
<dbReference type="Gene3D" id="1.10.287.130">
    <property type="match status" value="1"/>
</dbReference>
<dbReference type="InterPro" id="IPR036890">
    <property type="entry name" value="HATPase_C_sf"/>
</dbReference>
<organism evidence="19 20">
    <name type="scientific">Vogesella facilis</name>
    <dbReference type="NCBI Taxonomy" id="1655232"/>
    <lineage>
        <taxon>Bacteria</taxon>
        <taxon>Pseudomonadati</taxon>
        <taxon>Pseudomonadota</taxon>
        <taxon>Betaproteobacteria</taxon>
        <taxon>Neisseriales</taxon>
        <taxon>Chromobacteriaceae</taxon>
        <taxon>Vogesella</taxon>
    </lineage>
</organism>
<dbReference type="InterPro" id="IPR008207">
    <property type="entry name" value="Sig_transdc_His_kin_Hpt_dom"/>
</dbReference>
<dbReference type="InterPro" id="IPR036641">
    <property type="entry name" value="HPT_dom_sf"/>
</dbReference>
<dbReference type="InterPro" id="IPR005467">
    <property type="entry name" value="His_kinase_dom"/>
</dbReference>
<evidence type="ECO:0000256" key="1">
    <source>
        <dbReference type="ARBA" id="ARBA00000085"/>
    </source>
</evidence>
<dbReference type="InterPro" id="IPR001789">
    <property type="entry name" value="Sig_transdc_resp-reg_receiver"/>
</dbReference>
<dbReference type="SMART" id="SM00388">
    <property type="entry name" value="HisKA"/>
    <property type="match status" value="1"/>
</dbReference>
<feature type="coiled-coil region" evidence="14">
    <location>
        <begin position="202"/>
        <end position="232"/>
    </location>
</feature>
<dbReference type="PANTHER" id="PTHR45339:SF1">
    <property type="entry name" value="HYBRID SIGNAL TRANSDUCTION HISTIDINE KINASE J"/>
    <property type="match status" value="1"/>
</dbReference>
<dbReference type="Pfam" id="PF00512">
    <property type="entry name" value="HisKA"/>
    <property type="match status" value="1"/>
</dbReference>
<dbReference type="SMART" id="SM00073">
    <property type="entry name" value="HPT"/>
    <property type="match status" value="1"/>
</dbReference>
<dbReference type="Pfam" id="PF00072">
    <property type="entry name" value="Response_reg"/>
    <property type="match status" value="2"/>
</dbReference>
<keyword evidence="10" id="KW-0902">Two-component regulatory system</keyword>
<keyword evidence="4" id="KW-1003">Cell membrane</keyword>
<feature type="domain" description="Response regulatory" evidence="17">
    <location>
        <begin position="479"/>
        <end position="593"/>
    </location>
</feature>
<dbReference type="CDD" id="cd00156">
    <property type="entry name" value="REC"/>
    <property type="match status" value="1"/>
</dbReference>
<protein>
    <recommendedName>
        <fullName evidence="3">histidine kinase</fullName>
        <ecNumber evidence="3">2.7.13.3</ecNumber>
    </recommendedName>
</protein>
<keyword evidence="6 15" id="KW-0812">Transmembrane</keyword>
<evidence type="ECO:0000256" key="5">
    <source>
        <dbReference type="ARBA" id="ARBA00022553"/>
    </source>
</evidence>
<dbReference type="Pfam" id="PF01627">
    <property type="entry name" value="Hpt"/>
    <property type="match status" value="1"/>
</dbReference>
<evidence type="ECO:0000259" key="17">
    <source>
        <dbReference type="PROSITE" id="PS50110"/>
    </source>
</evidence>
<dbReference type="InterPro" id="IPR011006">
    <property type="entry name" value="CheY-like_superfamily"/>
</dbReference>
<dbReference type="SUPFAM" id="SSF52172">
    <property type="entry name" value="CheY-like"/>
    <property type="match status" value="2"/>
</dbReference>
<evidence type="ECO:0000259" key="16">
    <source>
        <dbReference type="PROSITE" id="PS50109"/>
    </source>
</evidence>
<dbReference type="SMART" id="SM00387">
    <property type="entry name" value="HATPase_c"/>
    <property type="match status" value="1"/>
</dbReference>
<evidence type="ECO:0000313" key="19">
    <source>
        <dbReference type="EMBL" id="MFC3533138.1"/>
    </source>
</evidence>